<gene>
    <name evidence="3" type="primary">LOC106122120</name>
</gene>
<evidence type="ECO:0000256" key="2">
    <source>
        <dbReference type="SAM" id="SignalP"/>
    </source>
</evidence>
<feature type="region of interest" description="Disordered" evidence="1">
    <location>
        <begin position="135"/>
        <end position="197"/>
    </location>
</feature>
<feature type="signal peptide" evidence="2">
    <location>
        <begin position="1"/>
        <end position="17"/>
    </location>
</feature>
<organism evidence="3">
    <name type="scientific">Papilio xuthus</name>
    <name type="common">Asian swallowtail butterfly</name>
    <dbReference type="NCBI Taxonomy" id="66420"/>
    <lineage>
        <taxon>Eukaryota</taxon>
        <taxon>Metazoa</taxon>
        <taxon>Ecdysozoa</taxon>
        <taxon>Arthropoda</taxon>
        <taxon>Hexapoda</taxon>
        <taxon>Insecta</taxon>
        <taxon>Pterygota</taxon>
        <taxon>Neoptera</taxon>
        <taxon>Endopterygota</taxon>
        <taxon>Lepidoptera</taxon>
        <taxon>Glossata</taxon>
        <taxon>Ditrysia</taxon>
        <taxon>Papilionoidea</taxon>
        <taxon>Papilionidae</taxon>
        <taxon>Papilioninae</taxon>
        <taxon>Papilio</taxon>
    </lineage>
</organism>
<dbReference type="Proteomes" id="UP000694872">
    <property type="component" value="Unplaced"/>
</dbReference>
<dbReference type="KEGG" id="pxu:106122120"/>
<sequence length="288" mass="33411">MIILVYIALSCVHACHARLLARTTERAIVAKNDDFKTVSITKHCLHDHEKLHRKSRSYIDYTVDQSNNVKRSVEKGKIPLVKKPIPMYVEINYEDDYQTRQVRWPEKYRDSSENEDEDFNVDDYEFDVNHDEFASRRKPLVPRTKPDKNDGEVKTATKSETKSTPADIKGNERTQKPQTKNKRENKMSDKATDKSNKSKLEDYYDELTSKIPGKLMKVVYSHEDLGDESDASVERERRGSIRTIRSPWDIGIYMDKLGEKTSLIVDKVLSILPMFPQIPTRKSDGIKK</sequence>
<evidence type="ECO:0000313" key="3">
    <source>
        <dbReference type="RefSeq" id="XP_013173450.1"/>
    </source>
</evidence>
<feature type="chain" id="PRO_5042601553" evidence="2">
    <location>
        <begin position="18"/>
        <end position="288"/>
    </location>
</feature>
<evidence type="ECO:0000256" key="1">
    <source>
        <dbReference type="SAM" id="MobiDB-lite"/>
    </source>
</evidence>
<feature type="compositionally biased region" description="Basic and acidic residues" evidence="1">
    <location>
        <begin position="169"/>
        <end position="197"/>
    </location>
</feature>
<dbReference type="RefSeq" id="XP_013173450.1">
    <property type="nucleotide sequence ID" value="XM_013317996.1"/>
</dbReference>
<proteinExistence type="predicted"/>
<keyword evidence="2" id="KW-0732">Signal</keyword>
<dbReference type="GeneID" id="106122120"/>
<name>A0AAJ6ZJ35_PAPXU</name>
<dbReference type="AlphaFoldDB" id="A0AAJ6ZJ35"/>
<protein>
    <submittedName>
        <fullName evidence="3">Uncharacterized protein LOC106122120</fullName>
    </submittedName>
</protein>
<feature type="compositionally biased region" description="Basic and acidic residues" evidence="1">
    <location>
        <begin position="144"/>
        <end position="161"/>
    </location>
</feature>
<accession>A0AAJ6ZJ35</accession>
<reference evidence="3" key="1">
    <citation type="submission" date="2025-08" db="UniProtKB">
        <authorList>
            <consortium name="RefSeq"/>
        </authorList>
    </citation>
    <scope>IDENTIFICATION</scope>
</reference>